<evidence type="ECO:0000313" key="2">
    <source>
        <dbReference type="EMBL" id="TQJ04849.1"/>
    </source>
</evidence>
<dbReference type="Pfam" id="PF04149">
    <property type="entry name" value="DUF397"/>
    <property type="match status" value="1"/>
</dbReference>
<name>A0A542DP28_AMYCI</name>
<accession>A0A542DP28</accession>
<dbReference type="RefSeq" id="WP_246076531.1">
    <property type="nucleotide sequence ID" value="NZ_VFML01000001.1"/>
</dbReference>
<organism evidence="2 3">
    <name type="scientific">Amycolatopsis cihanbeyliensis</name>
    <dbReference type="NCBI Taxonomy" id="1128664"/>
    <lineage>
        <taxon>Bacteria</taxon>
        <taxon>Bacillati</taxon>
        <taxon>Actinomycetota</taxon>
        <taxon>Actinomycetes</taxon>
        <taxon>Pseudonocardiales</taxon>
        <taxon>Pseudonocardiaceae</taxon>
        <taxon>Amycolatopsis</taxon>
    </lineage>
</organism>
<feature type="domain" description="DUF397" evidence="1">
    <location>
        <begin position="6"/>
        <end position="59"/>
    </location>
</feature>
<dbReference type="AlphaFoldDB" id="A0A542DP28"/>
<protein>
    <submittedName>
        <fullName evidence="2">Uncharacterized protein DUF397</fullName>
    </submittedName>
</protein>
<sequence length="60" mass="6520">MNLDRATWRKSSHSAGENTACVEVAFGTASVAVRDSKNPSTGVLVLPARAWSSFRQSVRR</sequence>
<evidence type="ECO:0000313" key="3">
    <source>
        <dbReference type="Proteomes" id="UP000320876"/>
    </source>
</evidence>
<keyword evidence="3" id="KW-1185">Reference proteome</keyword>
<dbReference type="EMBL" id="VFML01000001">
    <property type="protein sequence ID" value="TQJ04849.1"/>
    <property type="molecule type" value="Genomic_DNA"/>
</dbReference>
<comment type="caution">
    <text evidence="2">The sequence shown here is derived from an EMBL/GenBank/DDBJ whole genome shotgun (WGS) entry which is preliminary data.</text>
</comment>
<evidence type="ECO:0000259" key="1">
    <source>
        <dbReference type="Pfam" id="PF04149"/>
    </source>
</evidence>
<dbReference type="Proteomes" id="UP000320876">
    <property type="component" value="Unassembled WGS sequence"/>
</dbReference>
<reference evidence="2 3" key="1">
    <citation type="submission" date="2019-06" db="EMBL/GenBank/DDBJ databases">
        <title>Sequencing the genomes of 1000 actinobacteria strains.</title>
        <authorList>
            <person name="Klenk H.-P."/>
        </authorList>
    </citation>
    <scope>NUCLEOTIDE SEQUENCE [LARGE SCALE GENOMIC DNA]</scope>
    <source>
        <strain evidence="2 3">DSM 45679</strain>
    </source>
</reference>
<dbReference type="InterPro" id="IPR007278">
    <property type="entry name" value="DUF397"/>
</dbReference>
<proteinExistence type="predicted"/>
<gene>
    <name evidence="2" type="ORF">FB471_4659</name>
</gene>